<accession>C7NPR5</accession>
<organism evidence="3 4">
    <name type="scientific">Halorhabdus utahensis (strain DSM 12940 / JCM 11049 / AX-2)</name>
    <dbReference type="NCBI Taxonomy" id="519442"/>
    <lineage>
        <taxon>Archaea</taxon>
        <taxon>Methanobacteriati</taxon>
        <taxon>Methanobacteriota</taxon>
        <taxon>Stenosarchaea group</taxon>
        <taxon>Halobacteria</taxon>
        <taxon>Halobacteriales</taxon>
        <taxon>Haloarculaceae</taxon>
        <taxon>Halorhabdus</taxon>
    </lineage>
</organism>
<reference evidence="3 4" key="1">
    <citation type="journal article" date="2009" name="Stand. Genomic Sci.">
        <title>Complete genome sequence of Halorhabdus utahensis type strain (AX-2).</title>
        <authorList>
            <person name="Anderson I."/>
            <person name="Tindall B.J."/>
            <person name="Pomrenke H."/>
            <person name="Goker M."/>
            <person name="Lapidus A."/>
            <person name="Nolan M."/>
            <person name="Copeland A."/>
            <person name="Glavina Del Rio T."/>
            <person name="Chen F."/>
            <person name="Tice H."/>
            <person name="Cheng J.F."/>
            <person name="Lucas S."/>
            <person name="Chertkov O."/>
            <person name="Bruce D."/>
            <person name="Brettin T."/>
            <person name="Detter J.C."/>
            <person name="Han C."/>
            <person name="Goodwin L."/>
            <person name="Land M."/>
            <person name="Hauser L."/>
            <person name="Chang Y.J."/>
            <person name="Jeffries C.D."/>
            <person name="Pitluck S."/>
            <person name="Pati A."/>
            <person name="Mavromatis K."/>
            <person name="Ivanova N."/>
            <person name="Ovchinnikova G."/>
            <person name="Chen A."/>
            <person name="Palaniappan K."/>
            <person name="Chain P."/>
            <person name="Rohde M."/>
            <person name="Bristow J."/>
            <person name="Eisen J.A."/>
            <person name="Markowitz V."/>
            <person name="Hugenholtz P."/>
            <person name="Kyrpides N.C."/>
            <person name="Klenk H.P."/>
        </authorList>
    </citation>
    <scope>NUCLEOTIDE SEQUENCE [LARGE SCALE GENOMIC DNA]</scope>
    <source>
        <strain evidence="4">DSM 12940 / JCM 11049 / AX-2</strain>
    </source>
</reference>
<feature type="region of interest" description="Disordered" evidence="1">
    <location>
        <begin position="73"/>
        <end position="95"/>
    </location>
</feature>
<gene>
    <name evidence="3" type="ordered locus">Huta_0174</name>
</gene>
<dbReference type="Proteomes" id="UP000002071">
    <property type="component" value="Chromosome"/>
</dbReference>
<name>C7NPR5_HALUD</name>
<evidence type="ECO:0000259" key="2">
    <source>
        <dbReference type="Pfam" id="PF19701"/>
    </source>
</evidence>
<dbReference type="Pfam" id="PF19701">
    <property type="entry name" value="DUF6199"/>
    <property type="match status" value="1"/>
</dbReference>
<evidence type="ECO:0000256" key="1">
    <source>
        <dbReference type="SAM" id="MobiDB-lite"/>
    </source>
</evidence>
<protein>
    <recommendedName>
        <fullName evidence="2">DUF6199 domain-containing protein</fullName>
    </recommendedName>
</protein>
<sequence>MLGILRRVGYGWIALQGLLAALLPKQLVRLSTRLSLCGFENPGELEPKAWYLDAVRAAGVGLLAAGITGLLLERGEDDTDEPAVDIDAPPEPEEA</sequence>
<dbReference type="EMBL" id="CP001687">
    <property type="protein sequence ID" value="ACV10362.1"/>
    <property type="molecule type" value="Genomic_DNA"/>
</dbReference>
<dbReference type="RefSeq" id="WP_012795239.1">
    <property type="nucleotide sequence ID" value="NC_013158.1"/>
</dbReference>
<dbReference type="GeneID" id="8382436"/>
<dbReference type="KEGG" id="hut:Huta_0174"/>
<feature type="compositionally biased region" description="Acidic residues" evidence="1">
    <location>
        <begin position="75"/>
        <end position="95"/>
    </location>
</feature>
<dbReference type="STRING" id="519442.Huta_0174"/>
<keyword evidence="4" id="KW-1185">Reference proteome</keyword>
<dbReference type="eggNOG" id="arCOG07770">
    <property type="taxonomic scope" value="Archaea"/>
</dbReference>
<dbReference type="AlphaFoldDB" id="C7NPR5"/>
<evidence type="ECO:0000313" key="3">
    <source>
        <dbReference type="EMBL" id="ACV10362.1"/>
    </source>
</evidence>
<evidence type="ECO:0000313" key="4">
    <source>
        <dbReference type="Proteomes" id="UP000002071"/>
    </source>
</evidence>
<proteinExistence type="predicted"/>
<dbReference type="InterPro" id="IPR045679">
    <property type="entry name" value="DUF6199"/>
</dbReference>
<feature type="domain" description="DUF6199" evidence="2">
    <location>
        <begin position="14"/>
        <end position="72"/>
    </location>
</feature>
<dbReference type="HOGENOM" id="CLU_177456_0_0_2"/>